<sequence>MSQFSGNIIVACISTNLVIRMTLVHDDSWYASHIRIHTSDLTSLIPPQKQTQNKHKSPHHLLTSEFCGFMIVNPTYSAAASLYDIFLAEPQLSHEFVFFLACIKLCNDSNIHHASEYKPQFGCEESVDSIGWELVKESMLVLCSMPSIWNWMLAAEFDTQFCLCFLSIQSYLISFEAAHECTPVDLCQKIHSHPLLLVVVMSHEFVTN</sequence>
<name>A0AAD4HMC2_9AGAM</name>
<gene>
    <name evidence="1" type="ORF">F5891DRAFT_978400</name>
</gene>
<dbReference type="GeneID" id="64671088"/>
<dbReference type="RefSeq" id="XP_041228530.1">
    <property type="nucleotide sequence ID" value="XM_041376790.1"/>
</dbReference>
<accession>A0AAD4HMC2</accession>
<dbReference type="EMBL" id="JABBWK010000015">
    <property type="protein sequence ID" value="KAG1902955.1"/>
    <property type="molecule type" value="Genomic_DNA"/>
</dbReference>
<reference evidence="1" key="1">
    <citation type="journal article" date="2020" name="New Phytol.">
        <title>Comparative genomics reveals dynamic genome evolution in host specialist ectomycorrhizal fungi.</title>
        <authorList>
            <person name="Lofgren L.A."/>
            <person name="Nguyen N.H."/>
            <person name="Vilgalys R."/>
            <person name="Ruytinx J."/>
            <person name="Liao H.L."/>
            <person name="Branco S."/>
            <person name="Kuo A."/>
            <person name="LaButti K."/>
            <person name="Lipzen A."/>
            <person name="Andreopoulos W."/>
            <person name="Pangilinan J."/>
            <person name="Riley R."/>
            <person name="Hundley H."/>
            <person name="Na H."/>
            <person name="Barry K."/>
            <person name="Grigoriev I.V."/>
            <person name="Stajich J.E."/>
            <person name="Kennedy P.G."/>
        </authorList>
    </citation>
    <scope>NUCLEOTIDE SEQUENCE</scope>
    <source>
        <strain evidence="1">FC203</strain>
    </source>
</reference>
<evidence type="ECO:0000313" key="2">
    <source>
        <dbReference type="Proteomes" id="UP001195769"/>
    </source>
</evidence>
<keyword evidence="2" id="KW-1185">Reference proteome</keyword>
<evidence type="ECO:0000313" key="1">
    <source>
        <dbReference type="EMBL" id="KAG1902955.1"/>
    </source>
</evidence>
<comment type="caution">
    <text evidence="1">The sequence shown here is derived from an EMBL/GenBank/DDBJ whole genome shotgun (WGS) entry which is preliminary data.</text>
</comment>
<proteinExistence type="predicted"/>
<dbReference type="Proteomes" id="UP001195769">
    <property type="component" value="Unassembled WGS sequence"/>
</dbReference>
<dbReference type="AlphaFoldDB" id="A0AAD4HMC2"/>
<organism evidence="1 2">
    <name type="scientific">Suillus fuscotomentosus</name>
    <dbReference type="NCBI Taxonomy" id="1912939"/>
    <lineage>
        <taxon>Eukaryota</taxon>
        <taxon>Fungi</taxon>
        <taxon>Dikarya</taxon>
        <taxon>Basidiomycota</taxon>
        <taxon>Agaricomycotina</taxon>
        <taxon>Agaricomycetes</taxon>
        <taxon>Agaricomycetidae</taxon>
        <taxon>Boletales</taxon>
        <taxon>Suillineae</taxon>
        <taxon>Suillaceae</taxon>
        <taxon>Suillus</taxon>
    </lineage>
</organism>
<protein>
    <submittedName>
        <fullName evidence="1">Uncharacterized protein</fullName>
    </submittedName>
</protein>